<dbReference type="KEGG" id="mff:MFFC18_09190"/>
<reference evidence="2 3" key="1">
    <citation type="submission" date="2019-08" db="EMBL/GenBank/DDBJ databases">
        <title>Deep-cultivation of Planctomycetes and their phenomic and genomic characterization uncovers novel biology.</title>
        <authorList>
            <person name="Wiegand S."/>
            <person name="Jogler M."/>
            <person name="Boedeker C."/>
            <person name="Pinto D."/>
            <person name="Vollmers J."/>
            <person name="Rivas-Marin E."/>
            <person name="Kohn T."/>
            <person name="Peeters S.H."/>
            <person name="Heuer A."/>
            <person name="Rast P."/>
            <person name="Oberbeckmann S."/>
            <person name="Bunk B."/>
            <person name="Jeske O."/>
            <person name="Meyerdierks A."/>
            <person name="Storesund J.E."/>
            <person name="Kallscheuer N."/>
            <person name="Luecker S."/>
            <person name="Lage O.M."/>
            <person name="Pohl T."/>
            <person name="Merkel B.J."/>
            <person name="Hornburger P."/>
            <person name="Mueller R.-W."/>
            <person name="Bruemmer F."/>
            <person name="Labrenz M."/>
            <person name="Spormann A.M."/>
            <person name="Op den Camp H."/>
            <person name="Overmann J."/>
            <person name="Amann R."/>
            <person name="Jetten M.S.M."/>
            <person name="Mascher T."/>
            <person name="Medema M.H."/>
            <person name="Devos D.P."/>
            <person name="Kaster A.-K."/>
            <person name="Ovreas L."/>
            <person name="Rohde M."/>
            <person name="Galperin M.Y."/>
            <person name="Jogler C."/>
        </authorList>
    </citation>
    <scope>NUCLEOTIDE SEQUENCE [LARGE SCALE GENOMIC DNA]</scope>
    <source>
        <strain evidence="2 3">FC18</strain>
    </source>
</reference>
<evidence type="ECO:0000313" key="3">
    <source>
        <dbReference type="Proteomes" id="UP000322214"/>
    </source>
</evidence>
<dbReference type="Pfam" id="PF08305">
    <property type="entry name" value="NPCBM"/>
    <property type="match status" value="1"/>
</dbReference>
<proteinExistence type="predicted"/>
<dbReference type="EMBL" id="CP042912">
    <property type="protein sequence ID" value="QEG21067.1"/>
    <property type="molecule type" value="Genomic_DNA"/>
</dbReference>
<organism evidence="2 3">
    <name type="scientific">Mariniblastus fucicola</name>
    <dbReference type="NCBI Taxonomy" id="980251"/>
    <lineage>
        <taxon>Bacteria</taxon>
        <taxon>Pseudomonadati</taxon>
        <taxon>Planctomycetota</taxon>
        <taxon>Planctomycetia</taxon>
        <taxon>Pirellulales</taxon>
        <taxon>Pirellulaceae</taxon>
        <taxon>Mariniblastus</taxon>
    </lineage>
</organism>
<gene>
    <name evidence="2" type="ORF">MFFC18_09190</name>
</gene>
<keyword evidence="3" id="KW-1185">Reference proteome</keyword>
<accession>A0A5B9P3D0</accession>
<dbReference type="STRING" id="980251.GCA_001642875_02021"/>
<protein>
    <submittedName>
        <fullName evidence="2">NPCBM/NEW2 domain protein</fullName>
    </submittedName>
</protein>
<evidence type="ECO:0000259" key="1">
    <source>
        <dbReference type="SMART" id="SM00776"/>
    </source>
</evidence>
<name>A0A5B9P3D0_9BACT</name>
<sequence>MFLTCGVCFAQTEMTVETISGQLCKGTLEAVDSDGSLLGKGGEGGEGFEGVNIEQVLSISTNRKSSPPTGAVKLRLVDGGLLFVDDPKVDGETITFAKTASGLDSISMQAVRAMVFRESNLIREAVAQPATDQDTVIVTKGTSVARVSGVLESLNPEKLMLNFKGKSRPIKTEKLAAVVIADLGLSPPQGSMATVATIDGSMIRGVLTSYDQNSISLLLTGRQTVTIPVHQFVRIDIDSDSIAYLSSLEPVEVRQRPQFTVARQWQRNRSVEGNPIRLLVGKDSAGSDGSLTTDGLAQVQTFENGIGTSSFSRIVFENTKDFSRFLATVGIDAETEGHGDCEMRVEGDGITLWSQRVRGSDVAVQIDVDISGISQIALVVDPGEQFDLADHADWARARFLKTE</sequence>
<feature type="domain" description="Glycosyl hydrolase family 98 putative carbohydrate-binding module" evidence="1">
    <location>
        <begin position="254"/>
        <end position="401"/>
    </location>
</feature>
<dbReference type="Proteomes" id="UP000322214">
    <property type="component" value="Chromosome"/>
</dbReference>
<dbReference type="SUPFAM" id="SSF49785">
    <property type="entry name" value="Galactose-binding domain-like"/>
    <property type="match status" value="1"/>
</dbReference>
<dbReference type="InterPro" id="IPR008979">
    <property type="entry name" value="Galactose-bd-like_sf"/>
</dbReference>
<evidence type="ECO:0000313" key="2">
    <source>
        <dbReference type="EMBL" id="QEG21067.1"/>
    </source>
</evidence>
<dbReference type="SMART" id="SM00776">
    <property type="entry name" value="NPCBM"/>
    <property type="match status" value="1"/>
</dbReference>
<dbReference type="InterPro" id="IPR038637">
    <property type="entry name" value="NPCBM_sf"/>
</dbReference>
<dbReference type="Gene3D" id="2.60.120.1060">
    <property type="entry name" value="NPCBM/NEW2 domain"/>
    <property type="match status" value="1"/>
</dbReference>
<dbReference type="AlphaFoldDB" id="A0A5B9P3D0"/>
<dbReference type="InterPro" id="IPR013222">
    <property type="entry name" value="Glyco_hyd_98_carb-bd"/>
</dbReference>